<comment type="caution">
    <text evidence="2">The sequence shown here is derived from an EMBL/GenBank/DDBJ whole genome shotgun (WGS) entry which is preliminary data.</text>
</comment>
<reference evidence="2 3" key="1">
    <citation type="submission" date="2015-06" db="EMBL/GenBank/DDBJ databases">
        <title>Survival trade-offs in plant roots during colonization by closely related pathogenic and mutualistic fungi.</title>
        <authorList>
            <person name="Hacquard S."/>
            <person name="Kracher B."/>
            <person name="Hiruma K."/>
            <person name="Weinman A."/>
            <person name="Muench P."/>
            <person name="Garrido Oter R."/>
            <person name="Ver Loren van Themaat E."/>
            <person name="Dallerey J.-F."/>
            <person name="Damm U."/>
            <person name="Henrissat B."/>
            <person name="Lespinet O."/>
            <person name="Thon M."/>
            <person name="Kemen E."/>
            <person name="McHardy A.C."/>
            <person name="Schulze-Lefert P."/>
            <person name="O'Connell R.J."/>
        </authorList>
    </citation>
    <scope>NUCLEOTIDE SEQUENCE [LARGE SCALE GENOMIC DNA]</scope>
    <source>
        <strain evidence="2 3">0861</strain>
    </source>
</reference>
<dbReference type="Proteomes" id="UP000076552">
    <property type="component" value="Unassembled WGS sequence"/>
</dbReference>
<gene>
    <name evidence="2" type="ORF">CT0861_02616</name>
</gene>
<evidence type="ECO:0000313" key="3">
    <source>
        <dbReference type="Proteomes" id="UP000076552"/>
    </source>
</evidence>
<dbReference type="AlphaFoldDB" id="A0A166Q7Z5"/>
<proteinExistence type="predicted"/>
<feature type="region of interest" description="Disordered" evidence="1">
    <location>
        <begin position="1"/>
        <end position="23"/>
    </location>
</feature>
<accession>A0A166Q7Z5</accession>
<evidence type="ECO:0000256" key="1">
    <source>
        <dbReference type="SAM" id="MobiDB-lite"/>
    </source>
</evidence>
<name>A0A166Q7Z5_9PEZI</name>
<protein>
    <submittedName>
        <fullName evidence="2">Uncharacterized protein</fullName>
    </submittedName>
</protein>
<dbReference type="EMBL" id="LFIV01000143">
    <property type="protein sequence ID" value="KZL67620.1"/>
    <property type="molecule type" value="Genomic_DNA"/>
</dbReference>
<keyword evidence="3" id="KW-1185">Reference proteome</keyword>
<feature type="compositionally biased region" description="Polar residues" evidence="1">
    <location>
        <begin position="1"/>
        <end position="16"/>
    </location>
</feature>
<evidence type="ECO:0000313" key="2">
    <source>
        <dbReference type="EMBL" id="KZL67620.1"/>
    </source>
</evidence>
<sequence length="219" mass="24193">MTHSNGVPRAAQNTTLRRVPRPNQYLHAHSAKGVIPRMPLGYPCDVGTQLNQSVRFPRPGALDADPWIEDSTHKGPVSTAHARLLDLGEKHGWAGLRGRAATRRARHLPQHASSLERDQKSIIYPRIGSEAPLKVIDFRDRDSSAIHRLFGRIIGAHSNTRGTGEVIAGTMFVTRHHGMQMTLVALFDYVEALWEAASMPHLGVSHDPAARRVLPANQQ</sequence>
<organism evidence="2 3">
    <name type="scientific">Colletotrichum tofieldiae</name>
    <dbReference type="NCBI Taxonomy" id="708197"/>
    <lineage>
        <taxon>Eukaryota</taxon>
        <taxon>Fungi</taxon>
        <taxon>Dikarya</taxon>
        <taxon>Ascomycota</taxon>
        <taxon>Pezizomycotina</taxon>
        <taxon>Sordariomycetes</taxon>
        <taxon>Hypocreomycetidae</taxon>
        <taxon>Glomerellales</taxon>
        <taxon>Glomerellaceae</taxon>
        <taxon>Colletotrichum</taxon>
        <taxon>Colletotrichum spaethianum species complex</taxon>
    </lineage>
</organism>